<reference evidence="2" key="1">
    <citation type="submission" date="2016-10" db="EMBL/GenBank/DDBJ databases">
        <authorList>
            <person name="Varghese N."/>
        </authorList>
    </citation>
    <scope>NUCLEOTIDE SEQUENCE [LARGE SCALE GENOMIC DNA]</scope>
    <source>
        <strain evidence="2">CGMCC 1.12284</strain>
    </source>
</reference>
<dbReference type="EMBL" id="FOIS01000001">
    <property type="protein sequence ID" value="SEV88009.1"/>
    <property type="molecule type" value="Genomic_DNA"/>
</dbReference>
<keyword evidence="2" id="KW-1185">Reference proteome</keyword>
<dbReference type="AlphaFoldDB" id="A0A1I0MI87"/>
<proteinExistence type="predicted"/>
<evidence type="ECO:0000313" key="1">
    <source>
        <dbReference type="EMBL" id="SEV88009.1"/>
    </source>
</evidence>
<organism evidence="1 2">
    <name type="scientific">Natrinema salifodinae</name>
    <dbReference type="NCBI Taxonomy" id="1202768"/>
    <lineage>
        <taxon>Archaea</taxon>
        <taxon>Methanobacteriati</taxon>
        <taxon>Methanobacteriota</taxon>
        <taxon>Stenosarchaea group</taxon>
        <taxon>Halobacteria</taxon>
        <taxon>Halobacteriales</taxon>
        <taxon>Natrialbaceae</taxon>
        <taxon>Natrinema</taxon>
    </lineage>
</organism>
<dbReference type="RefSeq" id="WP_275041261.1">
    <property type="nucleotide sequence ID" value="NZ_FOIS01000001.1"/>
</dbReference>
<dbReference type="Proteomes" id="UP000183275">
    <property type="component" value="Unassembled WGS sequence"/>
</dbReference>
<protein>
    <recommendedName>
        <fullName evidence="3">MJ0042 family finger-like domain-containing protein</fullName>
    </recommendedName>
</protein>
<evidence type="ECO:0000313" key="2">
    <source>
        <dbReference type="Proteomes" id="UP000183275"/>
    </source>
</evidence>
<evidence type="ECO:0008006" key="3">
    <source>
        <dbReference type="Google" id="ProtNLM"/>
    </source>
</evidence>
<sequence length="43" mass="4843">MTTVQCPECLADAGIEIERNILESGLQKTFECENCGHIWNVVF</sequence>
<gene>
    <name evidence="1" type="ORF">SAMN05216285_0999</name>
</gene>
<dbReference type="STRING" id="1202768.SAMN05216285_0999"/>
<accession>A0A1I0MI87</accession>
<name>A0A1I0MI87_9EURY</name>